<comment type="caution">
    <text evidence="2">The sequence shown here is derived from an EMBL/GenBank/DDBJ whole genome shotgun (WGS) entry which is preliminary data.</text>
</comment>
<reference evidence="3" key="1">
    <citation type="journal article" date="2019" name="Int. J. Syst. Evol. Microbiol.">
        <title>The Global Catalogue of Microorganisms (GCM) 10K type strain sequencing project: providing services to taxonomists for standard genome sequencing and annotation.</title>
        <authorList>
            <consortium name="The Broad Institute Genomics Platform"/>
            <consortium name="The Broad Institute Genome Sequencing Center for Infectious Disease"/>
            <person name="Wu L."/>
            <person name="Ma J."/>
        </authorList>
    </citation>
    <scope>NUCLEOTIDE SEQUENCE [LARGE SCALE GENOMIC DNA]</scope>
    <source>
        <strain evidence="3">CCUG 62952</strain>
    </source>
</reference>
<proteinExistence type="predicted"/>
<accession>A0ABW3CVY7</accession>
<keyword evidence="3" id="KW-1185">Reference proteome</keyword>
<feature type="region of interest" description="Disordered" evidence="1">
    <location>
        <begin position="83"/>
        <end position="111"/>
    </location>
</feature>
<dbReference type="RefSeq" id="WP_386403245.1">
    <property type="nucleotide sequence ID" value="NZ_JBHTJH010000003.1"/>
</dbReference>
<gene>
    <name evidence="2" type="ORF">ACFQ1M_02265</name>
</gene>
<evidence type="ECO:0000313" key="3">
    <source>
        <dbReference type="Proteomes" id="UP001596978"/>
    </source>
</evidence>
<sequence>MIALLVVSLVFNIGLSLHKPEQFYELTASEEVLKELEEEEEQLVEEELTDLAQNLQTNQAFNEDQKALEREIEEFKTLDEIREEAQQNESEDDPNESDSEEDGELNNENDNRVASVIKKQELASNGKDLSEEIAKNNDTSNRFSSASYSLLGRKARKHLPNPTYTCMSGGKIVVNITVDDYGDVIEAEVNETASTSSVGCLWDNALAYARRAKFTEDLSKSSQKGTITYYFQGK</sequence>
<dbReference type="EMBL" id="JBHTJH010000003">
    <property type="protein sequence ID" value="MFD0861019.1"/>
    <property type="molecule type" value="Genomic_DNA"/>
</dbReference>
<organism evidence="2 3">
    <name type="scientific">Sungkyunkwania multivorans</name>
    <dbReference type="NCBI Taxonomy" id="1173618"/>
    <lineage>
        <taxon>Bacteria</taxon>
        <taxon>Pseudomonadati</taxon>
        <taxon>Bacteroidota</taxon>
        <taxon>Flavobacteriia</taxon>
        <taxon>Flavobacteriales</taxon>
        <taxon>Flavobacteriaceae</taxon>
        <taxon>Sungkyunkwania</taxon>
    </lineage>
</organism>
<feature type="compositionally biased region" description="Acidic residues" evidence="1">
    <location>
        <begin position="89"/>
        <end position="107"/>
    </location>
</feature>
<name>A0ABW3CVY7_9FLAO</name>
<evidence type="ECO:0000256" key="1">
    <source>
        <dbReference type="SAM" id="MobiDB-lite"/>
    </source>
</evidence>
<evidence type="ECO:0000313" key="2">
    <source>
        <dbReference type="EMBL" id="MFD0861019.1"/>
    </source>
</evidence>
<dbReference type="Proteomes" id="UP001596978">
    <property type="component" value="Unassembled WGS sequence"/>
</dbReference>
<protein>
    <submittedName>
        <fullName evidence="2">Uncharacterized protein</fullName>
    </submittedName>
</protein>